<evidence type="ECO:0000259" key="1">
    <source>
        <dbReference type="Pfam" id="PF26080"/>
    </source>
</evidence>
<name>A0AAV2S195_MEGNR</name>
<organism evidence="2 3">
    <name type="scientific">Meganyctiphanes norvegica</name>
    <name type="common">Northern krill</name>
    <name type="synonym">Thysanopoda norvegica</name>
    <dbReference type="NCBI Taxonomy" id="48144"/>
    <lineage>
        <taxon>Eukaryota</taxon>
        <taxon>Metazoa</taxon>
        <taxon>Ecdysozoa</taxon>
        <taxon>Arthropoda</taxon>
        <taxon>Crustacea</taxon>
        <taxon>Multicrustacea</taxon>
        <taxon>Malacostraca</taxon>
        <taxon>Eumalacostraca</taxon>
        <taxon>Eucarida</taxon>
        <taxon>Euphausiacea</taxon>
        <taxon>Euphausiidae</taxon>
        <taxon>Meganyctiphanes</taxon>
    </lineage>
</organism>
<dbReference type="EMBL" id="CAXKWB010041815">
    <property type="protein sequence ID" value="CAL4157013.1"/>
    <property type="molecule type" value="Genomic_DNA"/>
</dbReference>
<dbReference type="InterPro" id="IPR058698">
    <property type="entry name" value="CUB_metazoa"/>
</dbReference>
<feature type="domain" description="CUB" evidence="1">
    <location>
        <begin position="41"/>
        <end position="97"/>
    </location>
</feature>
<dbReference type="PANTHER" id="PTHR33236:SF5">
    <property type="entry name" value="CUB DOMAIN-CONTAINING PROTEIN"/>
    <property type="match status" value="1"/>
</dbReference>
<evidence type="ECO:0000313" key="2">
    <source>
        <dbReference type="EMBL" id="CAL4157013.1"/>
    </source>
</evidence>
<accession>A0AAV2S195</accession>
<protein>
    <recommendedName>
        <fullName evidence="1">CUB domain-containing protein</fullName>
    </recommendedName>
</protein>
<sequence>YLDVRDASNPTTFKFDLKNDDTKARKWNIKVTQIDCERKIPQGCGQYFTGTTGDPFYSFNYNNGVYLYGMNYGICFRQEKGYCTHSFVDDGPSYVACTDSLAFPNGITTAGTADTRDCNNLGNFLTGNTWP</sequence>
<dbReference type="AlphaFoldDB" id="A0AAV2S195"/>
<gene>
    <name evidence="2" type="ORF">MNOR_LOCUS31802</name>
</gene>
<feature type="non-terminal residue" evidence="2">
    <location>
        <position position="131"/>
    </location>
</feature>
<reference evidence="2 3" key="1">
    <citation type="submission" date="2024-05" db="EMBL/GenBank/DDBJ databases">
        <authorList>
            <person name="Wallberg A."/>
        </authorList>
    </citation>
    <scope>NUCLEOTIDE SEQUENCE [LARGE SCALE GENOMIC DNA]</scope>
</reference>
<proteinExistence type="predicted"/>
<evidence type="ECO:0000313" key="3">
    <source>
        <dbReference type="Proteomes" id="UP001497623"/>
    </source>
</evidence>
<feature type="non-terminal residue" evidence="2">
    <location>
        <position position="1"/>
    </location>
</feature>
<keyword evidence="3" id="KW-1185">Reference proteome</keyword>
<dbReference type="Pfam" id="PF26080">
    <property type="entry name" value="CUB_animal"/>
    <property type="match status" value="1"/>
</dbReference>
<dbReference type="Proteomes" id="UP001497623">
    <property type="component" value="Unassembled WGS sequence"/>
</dbReference>
<comment type="caution">
    <text evidence="2">The sequence shown here is derived from an EMBL/GenBank/DDBJ whole genome shotgun (WGS) entry which is preliminary data.</text>
</comment>
<dbReference type="PANTHER" id="PTHR33236">
    <property type="entry name" value="INTRAFLAGELLAR TRANSPORT PROTEIN 122 FAMILY PROTEIN-RELATED"/>
    <property type="match status" value="1"/>
</dbReference>